<feature type="transmembrane region" description="Helical" evidence="1">
    <location>
        <begin position="39"/>
        <end position="61"/>
    </location>
</feature>
<reference evidence="2 3" key="1">
    <citation type="submission" date="2014-06" db="EMBL/GenBank/DDBJ databases">
        <title>Draft genome sequence of Bacillus manliponensis JCM 15802 (MCCC 1A00708).</title>
        <authorList>
            <person name="Lai Q."/>
            <person name="Liu Y."/>
            <person name="Shao Z."/>
        </authorList>
    </citation>
    <scope>NUCLEOTIDE SEQUENCE [LARGE SCALE GENOMIC DNA]</scope>
    <source>
        <strain evidence="2 3">JCM 15802</strain>
    </source>
</reference>
<dbReference type="eggNOG" id="ENOG5033DH6">
    <property type="taxonomic scope" value="Bacteria"/>
</dbReference>
<gene>
    <name evidence="2" type="ORF">BAMA_14005</name>
</gene>
<dbReference type="Proteomes" id="UP000027822">
    <property type="component" value="Unassembled WGS sequence"/>
</dbReference>
<evidence type="ECO:0000313" key="2">
    <source>
        <dbReference type="EMBL" id="KEK20527.1"/>
    </source>
</evidence>
<keyword evidence="1" id="KW-0472">Membrane</keyword>
<keyword evidence="3" id="KW-1185">Reference proteome</keyword>
<dbReference type="EMBL" id="JOTN01000003">
    <property type="protein sequence ID" value="KEK20527.1"/>
    <property type="molecule type" value="Genomic_DNA"/>
</dbReference>
<dbReference type="InterPro" id="IPR020076">
    <property type="entry name" value="DUF2768"/>
</dbReference>
<keyword evidence="1" id="KW-0812">Transmembrane</keyword>
<protein>
    <recommendedName>
        <fullName evidence="4">NAD(FAD)-dependent dehydrogenase</fullName>
    </recommendedName>
</protein>
<keyword evidence="1" id="KW-1133">Transmembrane helix</keyword>
<dbReference type="AlphaFoldDB" id="A0A073K261"/>
<dbReference type="Pfam" id="PF10966">
    <property type="entry name" value="DUF2768"/>
    <property type="match status" value="1"/>
</dbReference>
<feature type="transmembrane region" description="Helical" evidence="1">
    <location>
        <begin position="6"/>
        <end position="27"/>
    </location>
</feature>
<comment type="caution">
    <text evidence="2">The sequence shown here is derived from an EMBL/GenBank/DDBJ whole genome shotgun (WGS) entry which is preliminary data.</text>
</comment>
<organism evidence="2 3">
    <name type="scientific">Bacillus manliponensis</name>
    <dbReference type="NCBI Taxonomy" id="574376"/>
    <lineage>
        <taxon>Bacteria</taxon>
        <taxon>Bacillati</taxon>
        <taxon>Bacillota</taxon>
        <taxon>Bacilli</taxon>
        <taxon>Bacillales</taxon>
        <taxon>Bacillaceae</taxon>
        <taxon>Bacillus</taxon>
        <taxon>Bacillus cereus group</taxon>
    </lineage>
</organism>
<evidence type="ECO:0008006" key="4">
    <source>
        <dbReference type="Google" id="ProtNLM"/>
    </source>
</evidence>
<dbReference type="RefSeq" id="WP_034636676.1">
    <property type="nucleotide sequence ID" value="NZ_CBCSJC010000004.1"/>
</dbReference>
<sequence length="67" mass="7435">MSIGLMKMWFSLGAIALMFIAVAFILLSRYKLKNKFLKGLIALFAYGCMIVSGLIIFLVVFSGPVEQ</sequence>
<proteinExistence type="predicted"/>
<evidence type="ECO:0000313" key="3">
    <source>
        <dbReference type="Proteomes" id="UP000027822"/>
    </source>
</evidence>
<dbReference type="OrthoDB" id="2476435at2"/>
<dbReference type="STRING" id="574376.BAMA_14005"/>
<accession>A0A073K261</accession>
<name>A0A073K261_9BACI</name>
<evidence type="ECO:0000256" key="1">
    <source>
        <dbReference type="SAM" id="Phobius"/>
    </source>
</evidence>